<dbReference type="PANTHER" id="PTHR45760:SF2">
    <property type="entry name" value="FI19922P1-RELATED"/>
    <property type="match status" value="1"/>
</dbReference>
<evidence type="ECO:0000313" key="12">
    <source>
        <dbReference type="EnsemblMetazoa" id="G4525.3:cds"/>
    </source>
</evidence>
<evidence type="ECO:0000256" key="9">
    <source>
        <dbReference type="ARBA" id="ARBA00023136"/>
    </source>
</evidence>
<evidence type="ECO:0000256" key="6">
    <source>
        <dbReference type="ARBA" id="ARBA00022792"/>
    </source>
</evidence>
<evidence type="ECO:0000256" key="8">
    <source>
        <dbReference type="ARBA" id="ARBA00023128"/>
    </source>
</evidence>
<dbReference type="GO" id="GO:0005743">
    <property type="term" value="C:mitochondrial inner membrane"/>
    <property type="evidence" value="ECO:0007669"/>
    <property type="project" value="UniProtKB-SubCell"/>
</dbReference>
<keyword evidence="9 10" id="KW-0472">Membrane</keyword>
<dbReference type="InterPro" id="IPR018108">
    <property type="entry name" value="MCP_transmembrane"/>
</dbReference>
<organism evidence="12 13">
    <name type="scientific">Magallana gigas</name>
    <name type="common">Pacific oyster</name>
    <name type="synonym">Crassostrea gigas</name>
    <dbReference type="NCBI Taxonomy" id="29159"/>
    <lineage>
        <taxon>Eukaryota</taxon>
        <taxon>Metazoa</taxon>
        <taxon>Spiralia</taxon>
        <taxon>Lophotrochozoa</taxon>
        <taxon>Mollusca</taxon>
        <taxon>Bivalvia</taxon>
        <taxon>Autobranchia</taxon>
        <taxon>Pteriomorphia</taxon>
        <taxon>Ostreida</taxon>
        <taxon>Ostreoidea</taxon>
        <taxon>Ostreidae</taxon>
        <taxon>Magallana</taxon>
    </lineage>
</organism>
<dbReference type="SUPFAM" id="SSF103506">
    <property type="entry name" value="Mitochondrial carrier"/>
    <property type="match status" value="1"/>
</dbReference>
<evidence type="ECO:0000256" key="10">
    <source>
        <dbReference type="PROSITE-ProRule" id="PRU00282"/>
    </source>
</evidence>
<comment type="similarity">
    <text evidence="2 11">Belongs to the mitochondrial carrier (TC 2.A.29) family.</text>
</comment>
<keyword evidence="5" id="KW-0677">Repeat</keyword>
<evidence type="ECO:0000256" key="2">
    <source>
        <dbReference type="ARBA" id="ARBA00006375"/>
    </source>
</evidence>
<comment type="subcellular location">
    <subcellularLocation>
        <location evidence="1">Mitochondrion inner membrane</location>
        <topology evidence="1">Multi-pass membrane protein</topology>
    </subcellularLocation>
</comment>
<dbReference type="GO" id="GO:1990542">
    <property type="term" value="P:mitochondrial transmembrane transport"/>
    <property type="evidence" value="ECO:0007669"/>
    <property type="project" value="InterPro"/>
</dbReference>
<dbReference type="Pfam" id="PF00153">
    <property type="entry name" value="Mito_carr"/>
    <property type="match status" value="3"/>
</dbReference>
<evidence type="ECO:0000256" key="4">
    <source>
        <dbReference type="ARBA" id="ARBA00022692"/>
    </source>
</evidence>
<dbReference type="PROSITE" id="PS50920">
    <property type="entry name" value="SOLCAR"/>
    <property type="match status" value="2"/>
</dbReference>
<keyword evidence="4 10" id="KW-0812">Transmembrane</keyword>
<dbReference type="Gene3D" id="1.50.40.10">
    <property type="entry name" value="Mitochondrial carrier domain"/>
    <property type="match status" value="2"/>
</dbReference>
<sequence length="282" mass="31396">MPGGTFEDITAVQQMVSSCTGAILTSLLVTPFDVVKIRLQSQKVPLVKGKCFLYCNGLMDHLCTCLNGPSNNGYWYKRQVPGHYKGTVDAMIQITRIEGMRSLWSGLPPTLVMAVPATVVYFSCYEHFRNLFGYSAGLTPTLLRDVPFSAFYWFGYESMKSVILKNTMSDKMTMVESFSCGALSGGIAAILTLPFDVIKTHRQISLGETRVKGSTQVTSTLRLIIQLYHREGMHALFAGLVPRVVKVAPACAIMISSYEYFKNYFKARNREQRLGLSEASMD</sequence>
<proteinExistence type="inferred from homology"/>
<dbReference type="EnsemblMetazoa" id="G4525.3">
    <property type="protein sequence ID" value="G4525.3:cds"/>
    <property type="gene ID" value="G4525"/>
</dbReference>
<dbReference type="AlphaFoldDB" id="A0A8W8N3U3"/>
<keyword evidence="3 11" id="KW-0813">Transport</keyword>
<keyword evidence="8" id="KW-0496">Mitochondrion</keyword>
<evidence type="ECO:0000256" key="3">
    <source>
        <dbReference type="ARBA" id="ARBA00022448"/>
    </source>
</evidence>
<evidence type="ECO:0000256" key="11">
    <source>
        <dbReference type="RuleBase" id="RU000488"/>
    </source>
</evidence>
<reference evidence="12" key="1">
    <citation type="submission" date="2022-08" db="UniProtKB">
        <authorList>
            <consortium name="EnsemblMetazoa"/>
        </authorList>
    </citation>
    <scope>IDENTIFICATION</scope>
    <source>
        <strain evidence="12">05x7-T-G4-1.051#20</strain>
    </source>
</reference>
<keyword evidence="13" id="KW-1185">Reference proteome</keyword>
<feature type="repeat" description="Solcar" evidence="10">
    <location>
        <begin position="9"/>
        <end position="131"/>
    </location>
</feature>
<evidence type="ECO:0000256" key="1">
    <source>
        <dbReference type="ARBA" id="ARBA00004448"/>
    </source>
</evidence>
<keyword evidence="7" id="KW-1133">Transmembrane helix</keyword>
<protein>
    <submittedName>
        <fullName evidence="12">Solute carrier family 25 member 40</fullName>
    </submittedName>
</protein>
<keyword evidence="6" id="KW-0999">Mitochondrion inner membrane</keyword>
<evidence type="ECO:0000313" key="13">
    <source>
        <dbReference type="Proteomes" id="UP000005408"/>
    </source>
</evidence>
<dbReference type="PANTHER" id="PTHR45760">
    <property type="entry name" value="FI19922P1-RELATED"/>
    <property type="match status" value="1"/>
</dbReference>
<accession>A0A8W8N3U3</accession>
<evidence type="ECO:0000256" key="7">
    <source>
        <dbReference type="ARBA" id="ARBA00022989"/>
    </source>
</evidence>
<feature type="repeat" description="Solcar" evidence="10">
    <location>
        <begin position="172"/>
        <end position="264"/>
    </location>
</feature>
<dbReference type="Proteomes" id="UP000005408">
    <property type="component" value="Unassembled WGS sequence"/>
</dbReference>
<dbReference type="InterPro" id="IPR023395">
    <property type="entry name" value="MCP_dom_sf"/>
</dbReference>
<dbReference type="InterPro" id="IPR045315">
    <property type="entry name" value="Mtm1-like"/>
</dbReference>
<evidence type="ECO:0000256" key="5">
    <source>
        <dbReference type="ARBA" id="ARBA00022737"/>
    </source>
</evidence>
<name>A0A8W8N3U3_MAGGI</name>